<proteinExistence type="inferred from homology"/>
<dbReference type="Gene3D" id="1.10.238.260">
    <property type="match status" value="1"/>
</dbReference>
<dbReference type="PANTHER" id="PTHR10277:SF9">
    <property type="entry name" value="2-ISOPROPYLMALATE SYNTHASE 1, CHLOROPLASTIC-RELATED"/>
    <property type="match status" value="1"/>
</dbReference>
<dbReference type="InterPro" id="IPR000891">
    <property type="entry name" value="PYR_CT"/>
</dbReference>
<dbReference type="InterPro" id="IPR002034">
    <property type="entry name" value="AIPM/Hcit_synth_CS"/>
</dbReference>
<reference evidence="13 14" key="1">
    <citation type="journal article" date="2021" name="Genome Biol. Evol.">
        <title>Complete Genome Sequencing of a Novel Gloeobacter Species from a Waterfall Cave in Mexico.</title>
        <authorList>
            <person name="Saw J.H."/>
            <person name="Cardona T."/>
            <person name="Montejano G."/>
        </authorList>
    </citation>
    <scope>NUCLEOTIDE SEQUENCE [LARGE SCALE GENOMIC DNA]</scope>
    <source>
        <strain evidence="13">MG652769</strain>
    </source>
</reference>
<dbReference type="InterPro" id="IPR005671">
    <property type="entry name" value="LeuA_bact_synth"/>
</dbReference>
<keyword evidence="10 11" id="KW-0100">Branched-chain amino acid biosynthesis</keyword>
<evidence type="ECO:0000256" key="4">
    <source>
        <dbReference type="ARBA" id="ARBA00018198"/>
    </source>
</evidence>
<dbReference type="GO" id="GO:0003852">
    <property type="term" value="F:2-isopropylmalate synthase activity"/>
    <property type="evidence" value="ECO:0007669"/>
    <property type="project" value="UniProtKB-EC"/>
</dbReference>
<evidence type="ECO:0000256" key="11">
    <source>
        <dbReference type="HAMAP-Rule" id="MF_01025"/>
    </source>
</evidence>
<dbReference type="HAMAP" id="MF_01025">
    <property type="entry name" value="LeuA_type1"/>
    <property type="match status" value="1"/>
</dbReference>
<dbReference type="SUPFAM" id="SSF51569">
    <property type="entry name" value="Aldolase"/>
    <property type="match status" value="1"/>
</dbReference>
<feature type="domain" description="Pyruvate carboxyltransferase" evidence="12">
    <location>
        <begin position="6"/>
        <end position="268"/>
    </location>
</feature>
<dbReference type="InterPro" id="IPR050073">
    <property type="entry name" value="2-IPM_HCS-like"/>
</dbReference>
<dbReference type="RefSeq" id="WP_230842015.1">
    <property type="nucleotide sequence ID" value="NZ_CP063845.1"/>
</dbReference>
<keyword evidence="7 11" id="KW-0808">Transferase</keyword>
<dbReference type="CDD" id="cd07940">
    <property type="entry name" value="DRE_TIM_IPMS"/>
    <property type="match status" value="1"/>
</dbReference>
<sequence length="538" mass="58033">MFQDRLIIFDTTLRDGEQSPGATLNADEKVEIARQLARLGVDVIEAGFAYASPGDFEAVERVARTVGTEDGPVVCSLARAIRSDIQAAAEAIRPAARGRIHTFISTSDIHLEHQLRKSRPEVLAIAAEMVAFAKSFVDDVEFSPMDAGRSDPEYLYRVLEAAIDAGATTVNIPDTVGYLTPAEFGGLIRGIAQNVRGIERAVISVHCHNDLGLAVANSLAAIENGARQIECTINGIGERAGNCSLEEIVMALHVRRQFFNPIFGRPADAATPLCAIDTRQIYKSSRLVSHLTGMLVQPNKAIVGANAFAHESGIHQDGVLKNRLTYEILDAETVGVNENRIVLGKHSGRNAFRTRLGELGYELGDADLNRAFLRFKELADKKKTVSDWDIEAVISDEIRLIPEAYRLEQVQVSCGEPGLPTATVRLTGPDGVERVDAAVGTGPVDAVYKAINRLIELPNELIEFSVQSVTAGIDAMGEVTIRVRQDGRTFSGHAASTDIIVASTRAYLNALNKLHFALAHPTHSGGALAHPNAAAQKL</sequence>
<dbReference type="PROSITE" id="PS00815">
    <property type="entry name" value="AIPM_HOMOCIT_SYNTH_1"/>
    <property type="match status" value="1"/>
</dbReference>
<keyword evidence="5 11" id="KW-0432">Leucine biosynthesis</keyword>
<evidence type="ECO:0000256" key="7">
    <source>
        <dbReference type="ARBA" id="ARBA00022679"/>
    </source>
</evidence>
<dbReference type="PROSITE" id="PS50991">
    <property type="entry name" value="PYR_CT"/>
    <property type="match status" value="1"/>
</dbReference>
<feature type="binding site" evidence="11">
    <location>
        <position position="208"/>
    </location>
    <ligand>
        <name>Mn(2+)</name>
        <dbReference type="ChEBI" id="CHEBI:29035"/>
    </ligand>
</feature>
<dbReference type="Pfam" id="PF00682">
    <property type="entry name" value="HMGL-like"/>
    <property type="match status" value="1"/>
</dbReference>
<dbReference type="SMART" id="SM00917">
    <property type="entry name" value="LeuA_dimer"/>
    <property type="match status" value="1"/>
</dbReference>
<comment type="subunit">
    <text evidence="11">Homodimer.</text>
</comment>
<feature type="binding site" evidence="11">
    <location>
        <position position="15"/>
    </location>
    <ligand>
        <name>Mn(2+)</name>
        <dbReference type="ChEBI" id="CHEBI:29035"/>
    </ligand>
</feature>
<dbReference type="InterPro" id="IPR036230">
    <property type="entry name" value="LeuA_allosteric_dom_sf"/>
</dbReference>
<accession>A0ABY3PMN3</accession>
<dbReference type="InterPro" id="IPR013785">
    <property type="entry name" value="Aldolase_TIM"/>
</dbReference>
<dbReference type="EC" id="2.3.3.13" evidence="3 11"/>
<evidence type="ECO:0000256" key="1">
    <source>
        <dbReference type="ARBA" id="ARBA00004689"/>
    </source>
</evidence>
<dbReference type="SUPFAM" id="SSF110921">
    <property type="entry name" value="2-isopropylmalate synthase LeuA, allosteric (dimerisation) domain"/>
    <property type="match status" value="1"/>
</dbReference>
<evidence type="ECO:0000313" key="14">
    <source>
        <dbReference type="Proteomes" id="UP001054846"/>
    </source>
</evidence>
<keyword evidence="11" id="KW-0963">Cytoplasm</keyword>
<comment type="function">
    <text evidence="11">Catalyzes the condensation of the acetyl group of acetyl-CoA with 3-methyl-2-oxobutanoate (2-ketoisovalerate) to form 3-carboxy-3-hydroxy-4-methylpentanoate (2-isopropylmalate).</text>
</comment>
<comment type="catalytic activity">
    <reaction evidence="11">
        <text>3-methyl-2-oxobutanoate + acetyl-CoA + H2O = (2S)-2-isopropylmalate + CoA + H(+)</text>
        <dbReference type="Rhea" id="RHEA:21524"/>
        <dbReference type="ChEBI" id="CHEBI:1178"/>
        <dbReference type="ChEBI" id="CHEBI:11851"/>
        <dbReference type="ChEBI" id="CHEBI:15377"/>
        <dbReference type="ChEBI" id="CHEBI:15378"/>
        <dbReference type="ChEBI" id="CHEBI:57287"/>
        <dbReference type="ChEBI" id="CHEBI:57288"/>
        <dbReference type="EC" id="2.3.3.13"/>
    </reaction>
</comment>
<comment type="cofactor">
    <cofactor evidence="11">
        <name>Mn(2+)</name>
        <dbReference type="ChEBI" id="CHEBI:29035"/>
    </cofactor>
</comment>
<organism evidence="13 14">
    <name type="scientific">Gloeobacter morelensis MG652769</name>
    <dbReference type="NCBI Taxonomy" id="2781736"/>
    <lineage>
        <taxon>Bacteria</taxon>
        <taxon>Bacillati</taxon>
        <taxon>Cyanobacteriota</taxon>
        <taxon>Cyanophyceae</taxon>
        <taxon>Gloeobacterales</taxon>
        <taxon>Gloeobacteraceae</taxon>
        <taxon>Gloeobacter</taxon>
        <taxon>Gloeobacter morelensis</taxon>
    </lineage>
</organism>
<dbReference type="Pfam" id="PF08502">
    <property type="entry name" value="LeuA_dimer"/>
    <property type="match status" value="1"/>
</dbReference>
<evidence type="ECO:0000256" key="10">
    <source>
        <dbReference type="ARBA" id="ARBA00023304"/>
    </source>
</evidence>
<comment type="pathway">
    <text evidence="1 11">Amino-acid biosynthesis; L-leucine biosynthesis; L-leucine from 3-methyl-2-oxobutanoate: step 1/4.</text>
</comment>
<evidence type="ECO:0000259" key="12">
    <source>
        <dbReference type="PROSITE" id="PS50991"/>
    </source>
</evidence>
<dbReference type="NCBIfam" id="NF002086">
    <property type="entry name" value="PRK00915.1-3"/>
    <property type="match status" value="1"/>
</dbReference>
<dbReference type="NCBIfam" id="TIGR00973">
    <property type="entry name" value="leuA_bact"/>
    <property type="match status" value="1"/>
</dbReference>
<feature type="binding site" evidence="11">
    <location>
        <position position="242"/>
    </location>
    <ligand>
        <name>Mn(2+)</name>
        <dbReference type="ChEBI" id="CHEBI:29035"/>
    </ligand>
</feature>
<evidence type="ECO:0000256" key="3">
    <source>
        <dbReference type="ARBA" id="ARBA00012973"/>
    </source>
</evidence>
<evidence type="ECO:0000256" key="9">
    <source>
        <dbReference type="ARBA" id="ARBA00023211"/>
    </source>
</evidence>
<evidence type="ECO:0000256" key="5">
    <source>
        <dbReference type="ARBA" id="ARBA00022430"/>
    </source>
</evidence>
<keyword evidence="8 11" id="KW-0479">Metal-binding</keyword>
<dbReference type="Proteomes" id="UP001054846">
    <property type="component" value="Chromosome"/>
</dbReference>
<gene>
    <name evidence="11" type="primary">leuA</name>
    <name evidence="13" type="ORF">ISF26_01500</name>
</gene>
<evidence type="ECO:0000256" key="2">
    <source>
        <dbReference type="ARBA" id="ARBA00009396"/>
    </source>
</evidence>
<keyword evidence="13" id="KW-0012">Acyltransferase</keyword>
<dbReference type="InterPro" id="IPR013709">
    <property type="entry name" value="2-isopropylmalate_synth_dimer"/>
</dbReference>
<dbReference type="InterPro" id="IPR054691">
    <property type="entry name" value="LeuA/HCS_post-cat"/>
</dbReference>
<keyword evidence="6 11" id="KW-0028">Amino-acid biosynthesis</keyword>
<name>A0ABY3PMN3_9CYAN</name>
<protein>
    <recommendedName>
        <fullName evidence="4 11">2-isopropylmalate synthase</fullName>
        <ecNumber evidence="3 11">2.3.3.13</ecNumber>
    </recommendedName>
    <alternativeName>
        <fullName evidence="11">Alpha-IPM synthase</fullName>
    </alternativeName>
    <alternativeName>
        <fullName evidence="11">Alpha-isopropylmalate synthase</fullName>
    </alternativeName>
</protein>
<feature type="region of interest" description="Regulatory domain" evidence="11">
    <location>
        <begin position="406"/>
        <end position="538"/>
    </location>
</feature>
<keyword evidence="9 11" id="KW-0464">Manganese</keyword>
<dbReference type="Gene3D" id="3.30.160.270">
    <property type="match status" value="1"/>
</dbReference>
<evidence type="ECO:0000256" key="8">
    <source>
        <dbReference type="ARBA" id="ARBA00022723"/>
    </source>
</evidence>
<dbReference type="PANTHER" id="PTHR10277">
    <property type="entry name" value="HOMOCITRATE SYNTHASE-RELATED"/>
    <property type="match status" value="1"/>
</dbReference>
<keyword evidence="14" id="KW-1185">Reference proteome</keyword>
<dbReference type="Gene3D" id="3.20.20.70">
    <property type="entry name" value="Aldolase class I"/>
    <property type="match status" value="1"/>
</dbReference>
<comment type="similarity">
    <text evidence="2 11">Belongs to the alpha-IPM synthase/homocitrate synthase family. LeuA type 1 subfamily.</text>
</comment>
<dbReference type="Pfam" id="PF22617">
    <property type="entry name" value="HCS_D2"/>
    <property type="match status" value="1"/>
</dbReference>
<evidence type="ECO:0000313" key="13">
    <source>
        <dbReference type="EMBL" id="UFP94951.1"/>
    </source>
</evidence>
<evidence type="ECO:0000256" key="6">
    <source>
        <dbReference type="ARBA" id="ARBA00022605"/>
    </source>
</evidence>
<dbReference type="EMBL" id="CP063845">
    <property type="protein sequence ID" value="UFP94951.1"/>
    <property type="molecule type" value="Genomic_DNA"/>
</dbReference>
<feature type="binding site" evidence="11">
    <location>
        <position position="206"/>
    </location>
    <ligand>
        <name>Mn(2+)</name>
        <dbReference type="ChEBI" id="CHEBI:29035"/>
    </ligand>
</feature>
<dbReference type="PROSITE" id="PS00816">
    <property type="entry name" value="AIPM_HOMOCIT_SYNTH_2"/>
    <property type="match status" value="1"/>
</dbReference>